<reference evidence="2" key="2">
    <citation type="submission" date="2017-12" db="EMBL/GenBank/DDBJ databases">
        <title>Genome sequence of the Bar-tailed Godwit (Limosa lapponica baueri).</title>
        <authorList>
            <person name="Lima N.C.B."/>
            <person name="Parody-Merino A.M."/>
            <person name="Battley P.F."/>
            <person name="Fidler A.E."/>
            <person name="Prosdocimi F."/>
        </authorList>
    </citation>
    <scope>NUCLEOTIDE SEQUENCE [LARGE SCALE GENOMIC DNA]</scope>
</reference>
<dbReference type="EMBL" id="KZ508160">
    <property type="protein sequence ID" value="PKU35600.1"/>
    <property type="molecule type" value="Genomic_DNA"/>
</dbReference>
<sequence length="131" mass="15206">MLKKKTEKKWAHVNLMRFNKAKFKVLHLGWGKPWYQYRLREEGIESSPAKKDLAVLVEEKLAMRCWTICTRSPEGQPYPGLHQKKHGQQVEGGDFAPLLCSGETSPRVLHPAVEPLQSFHVRKDMDLLEWV</sequence>
<evidence type="ECO:0000313" key="1">
    <source>
        <dbReference type="EMBL" id="PKU35600.1"/>
    </source>
</evidence>
<organism evidence="1 2">
    <name type="scientific">Limosa lapponica baueri</name>
    <dbReference type="NCBI Taxonomy" id="1758121"/>
    <lineage>
        <taxon>Eukaryota</taxon>
        <taxon>Metazoa</taxon>
        <taxon>Chordata</taxon>
        <taxon>Craniata</taxon>
        <taxon>Vertebrata</taxon>
        <taxon>Euteleostomi</taxon>
        <taxon>Archelosauria</taxon>
        <taxon>Archosauria</taxon>
        <taxon>Dinosauria</taxon>
        <taxon>Saurischia</taxon>
        <taxon>Theropoda</taxon>
        <taxon>Coelurosauria</taxon>
        <taxon>Aves</taxon>
        <taxon>Neognathae</taxon>
        <taxon>Neoaves</taxon>
        <taxon>Charadriiformes</taxon>
        <taxon>Scolopacidae</taxon>
        <taxon>Limosa</taxon>
    </lineage>
</organism>
<keyword evidence="1" id="KW-0675">Receptor</keyword>
<gene>
    <name evidence="1" type="ORF">llap_14096</name>
</gene>
<protein>
    <submittedName>
        <fullName evidence="1">Proteinase-activated receptor 2</fullName>
    </submittedName>
</protein>
<keyword evidence="2" id="KW-1185">Reference proteome</keyword>
<dbReference type="Proteomes" id="UP000233556">
    <property type="component" value="Unassembled WGS sequence"/>
</dbReference>
<dbReference type="AlphaFoldDB" id="A0A2I0TP96"/>
<accession>A0A2I0TP96</accession>
<proteinExistence type="predicted"/>
<evidence type="ECO:0000313" key="2">
    <source>
        <dbReference type="Proteomes" id="UP000233556"/>
    </source>
</evidence>
<dbReference type="OrthoDB" id="9400327at2759"/>
<reference evidence="2" key="1">
    <citation type="submission" date="2017-11" db="EMBL/GenBank/DDBJ databases">
        <authorList>
            <person name="Lima N.C."/>
            <person name="Parody-Merino A.M."/>
            <person name="Battley P.F."/>
            <person name="Fidler A.E."/>
            <person name="Prosdocimi F."/>
        </authorList>
    </citation>
    <scope>NUCLEOTIDE SEQUENCE [LARGE SCALE GENOMIC DNA]</scope>
</reference>
<name>A0A2I0TP96_LIMLA</name>